<evidence type="ECO:0000313" key="3">
    <source>
        <dbReference type="EMBL" id="TDP82890.1"/>
    </source>
</evidence>
<accession>A0A4R6R9Y7</accession>
<dbReference type="OrthoDB" id="1247465at2"/>
<dbReference type="Gene3D" id="2.40.128.110">
    <property type="entry name" value="Lipid/polyisoprenoid-binding, YceI-like"/>
    <property type="match status" value="1"/>
</dbReference>
<dbReference type="PANTHER" id="PTHR34406:SF1">
    <property type="entry name" value="PROTEIN YCEI"/>
    <property type="match status" value="1"/>
</dbReference>
<dbReference type="PROSITE" id="PS51318">
    <property type="entry name" value="TAT"/>
    <property type="match status" value="1"/>
</dbReference>
<comment type="caution">
    <text evidence="3">The sequence shown here is derived from an EMBL/GenBank/DDBJ whole genome shotgun (WGS) entry which is preliminary data.</text>
</comment>
<keyword evidence="1" id="KW-0732">Signal</keyword>
<dbReference type="SMART" id="SM00867">
    <property type="entry name" value="YceI"/>
    <property type="match status" value="1"/>
</dbReference>
<name>A0A4R6R9Y7_9BURK</name>
<dbReference type="SUPFAM" id="SSF101874">
    <property type="entry name" value="YceI-like"/>
    <property type="match status" value="1"/>
</dbReference>
<dbReference type="RefSeq" id="WP_133608843.1">
    <property type="nucleotide sequence ID" value="NZ_SNXW01000005.1"/>
</dbReference>
<dbReference type="InterPro" id="IPR007372">
    <property type="entry name" value="Lipid/polyisoprenoid-bd_YceI"/>
</dbReference>
<evidence type="ECO:0000256" key="1">
    <source>
        <dbReference type="SAM" id="SignalP"/>
    </source>
</evidence>
<feature type="signal peptide" evidence="1">
    <location>
        <begin position="1"/>
        <end position="30"/>
    </location>
</feature>
<dbReference type="Pfam" id="PF04264">
    <property type="entry name" value="YceI"/>
    <property type="match status" value="1"/>
</dbReference>
<feature type="domain" description="Lipid/polyisoprenoid-binding YceI-like" evidence="2">
    <location>
        <begin position="37"/>
        <end position="196"/>
    </location>
</feature>
<keyword evidence="4" id="KW-1185">Reference proteome</keyword>
<organism evidence="3 4">
    <name type="scientific">Aquabacterium commune</name>
    <dbReference type="NCBI Taxonomy" id="70586"/>
    <lineage>
        <taxon>Bacteria</taxon>
        <taxon>Pseudomonadati</taxon>
        <taxon>Pseudomonadota</taxon>
        <taxon>Betaproteobacteria</taxon>
        <taxon>Burkholderiales</taxon>
        <taxon>Aquabacterium</taxon>
    </lineage>
</organism>
<protein>
    <submittedName>
        <fullName evidence="3">Polyisoprenoid-binding protein YceI</fullName>
    </submittedName>
</protein>
<dbReference type="Proteomes" id="UP000294593">
    <property type="component" value="Unassembled WGS sequence"/>
</dbReference>
<evidence type="ECO:0000259" key="2">
    <source>
        <dbReference type="SMART" id="SM00867"/>
    </source>
</evidence>
<dbReference type="EMBL" id="SNXW01000005">
    <property type="protein sequence ID" value="TDP82890.1"/>
    <property type="molecule type" value="Genomic_DNA"/>
</dbReference>
<evidence type="ECO:0000313" key="4">
    <source>
        <dbReference type="Proteomes" id="UP000294593"/>
    </source>
</evidence>
<feature type="chain" id="PRO_5020527768" evidence="1">
    <location>
        <begin position="31"/>
        <end position="201"/>
    </location>
</feature>
<dbReference type="AlphaFoldDB" id="A0A4R6R9Y7"/>
<gene>
    <name evidence="3" type="ORF">EV672_10577</name>
</gene>
<dbReference type="InterPro" id="IPR006311">
    <property type="entry name" value="TAT_signal"/>
</dbReference>
<dbReference type="InterPro" id="IPR036761">
    <property type="entry name" value="TTHA0802/YceI-like_sf"/>
</dbReference>
<dbReference type="PANTHER" id="PTHR34406">
    <property type="entry name" value="PROTEIN YCEI"/>
    <property type="match status" value="1"/>
</dbReference>
<proteinExistence type="predicted"/>
<sequence>MTSRRSLTVALAALTTMGALASLAAGPALAQPAAAAPQTLVPAKSEVTFVAKQLGVPLQGRFKAFQVQSAFDPKAPATSKIAFSLDLGSVALNADADRELSKPEWFGTAKFPKASFQSSAIKALGGGKFEVAGKLTLKGQAHDLVVPVQLSQAQGLSTATGSFVLKRLDFKVGEGDWADASIVANDVQVSFKLVLQGVPAL</sequence>
<reference evidence="3 4" key="1">
    <citation type="submission" date="2019-03" db="EMBL/GenBank/DDBJ databases">
        <title>Genomic Encyclopedia of Type Strains, Phase IV (KMG-IV): sequencing the most valuable type-strain genomes for metagenomic binning, comparative biology and taxonomic classification.</title>
        <authorList>
            <person name="Goeker M."/>
        </authorList>
    </citation>
    <scope>NUCLEOTIDE SEQUENCE [LARGE SCALE GENOMIC DNA]</scope>
    <source>
        <strain evidence="3 4">DSM 11901</strain>
    </source>
</reference>